<feature type="compositionally biased region" description="Low complexity" evidence="1">
    <location>
        <begin position="162"/>
        <end position="174"/>
    </location>
</feature>
<protein>
    <submittedName>
        <fullName evidence="3">Uncharacterized protein</fullName>
    </submittedName>
</protein>
<keyword evidence="2" id="KW-0812">Transmembrane</keyword>
<dbReference type="EMBL" id="MU842844">
    <property type="protein sequence ID" value="KAK2031124.1"/>
    <property type="molecule type" value="Genomic_DNA"/>
</dbReference>
<evidence type="ECO:0000256" key="2">
    <source>
        <dbReference type="SAM" id="Phobius"/>
    </source>
</evidence>
<organism evidence="3 4">
    <name type="scientific">Colletotrichum zoysiae</name>
    <dbReference type="NCBI Taxonomy" id="1216348"/>
    <lineage>
        <taxon>Eukaryota</taxon>
        <taxon>Fungi</taxon>
        <taxon>Dikarya</taxon>
        <taxon>Ascomycota</taxon>
        <taxon>Pezizomycotina</taxon>
        <taxon>Sordariomycetes</taxon>
        <taxon>Hypocreomycetidae</taxon>
        <taxon>Glomerellales</taxon>
        <taxon>Glomerellaceae</taxon>
        <taxon>Colletotrichum</taxon>
        <taxon>Colletotrichum graminicola species complex</taxon>
    </lineage>
</organism>
<sequence>MNPGHRPQRSRNNICSSLQRQSLGSKIIILTFRKNVLSSVSISQCSAPVPAASKRRYQGSKWVSAEAGLEWRFILSLRGPPSRWWRRRGGGVSCYHLPRPWRLSWLRFSFSLLLLCTPMTLRATLHKLPKFSRPWLPSLPISRLSIYKGSLVSPQTSAIPKSRLPNPNTTSSPPNRRRRRRRRRNRSFFLVLEANLCSDLTWRIYFLTLVELV</sequence>
<feature type="region of interest" description="Disordered" evidence="1">
    <location>
        <begin position="156"/>
        <end position="181"/>
    </location>
</feature>
<evidence type="ECO:0000256" key="1">
    <source>
        <dbReference type="SAM" id="MobiDB-lite"/>
    </source>
</evidence>
<feature type="transmembrane region" description="Helical" evidence="2">
    <location>
        <begin position="187"/>
        <end position="206"/>
    </location>
</feature>
<gene>
    <name evidence="3" type="ORF">LX32DRAFT_294222</name>
</gene>
<reference evidence="3" key="1">
    <citation type="submission" date="2021-06" db="EMBL/GenBank/DDBJ databases">
        <title>Comparative genomics, transcriptomics and evolutionary studies reveal genomic signatures of adaptation to plant cell wall in hemibiotrophic fungi.</title>
        <authorList>
            <consortium name="DOE Joint Genome Institute"/>
            <person name="Baroncelli R."/>
            <person name="Diaz J.F."/>
            <person name="Benocci T."/>
            <person name="Peng M."/>
            <person name="Battaglia E."/>
            <person name="Haridas S."/>
            <person name="Andreopoulos W."/>
            <person name="Labutti K."/>
            <person name="Pangilinan J."/>
            <person name="Floch G.L."/>
            <person name="Makela M.R."/>
            <person name="Henrissat B."/>
            <person name="Grigoriev I.V."/>
            <person name="Crouch J.A."/>
            <person name="De Vries R.P."/>
            <person name="Sukno S.A."/>
            <person name="Thon M.R."/>
        </authorList>
    </citation>
    <scope>NUCLEOTIDE SEQUENCE</scope>
    <source>
        <strain evidence="3">MAFF235873</strain>
    </source>
</reference>
<dbReference type="Proteomes" id="UP001232148">
    <property type="component" value="Unassembled WGS sequence"/>
</dbReference>
<evidence type="ECO:0000313" key="3">
    <source>
        <dbReference type="EMBL" id="KAK2031124.1"/>
    </source>
</evidence>
<name>A0AAD9M306_9PEZI</name>
<dbReference type="AlphaFoldDB" id="A0AAD9M306"/>
<evidence type="ECO:0000313" key="4">
    <source>
        <dbReference type="Proteomes" id="UP001232148"/>
    </source>
</evidence>
<keyword evidence="2" id="KW-1133">Transmembrane helix</keyword>
<proteinExistence type="predicted"/>
<keyword evidence="2" id="KW-0472">Membrane</keyword>
<accession>A0AAD9M306</accession>
<comment type="caution">
    <text evidence="3">The sequence shown here is derived from an EMBL/GenBank/DDBJ whole genome shotgun (WGS) entry which is preliminary data.</text>
</comment>
<keyword evidence="4" id="KW-1185">Reference proteome</keyword>